<organism evidence="1 2">
    <name type="scientific">Tamlana crocina</name>
    <dbReference type="NCBI Taxonomy" id="393006"/>
    <lineage>
        <taxon>Bacteria</taxon>
        <taxon>Pseudomonadati</taxon>
        <taxon>Bacteroidota</taxon>
        <taxon>Flavobacteriia</taxon>
        <taxon>Flavobacteriales</taxon>
        <taxon>Flavobacteriaceae</taxon>
        <taxon>Tamlana</taxon>
    </lineage>
</organism>
<gene>
    <name evidence="1" type="ORF">HC176_15725</name>
</gene>
<comment type="caution">
    <text evidence="1">The sequence shown here is derived from an EMBL/GenBank/DDBJ whole genome shotgun (WGS) entry which is preliminary data.</text>
</comment>
<evidence type="ECO:0000313" key="1">
    <source>
        <dbReference type="EMBL" id="NJX16926.1"/>
    </source>
</evidence>
<dbReference type="Proteomes" id="UP000760545">
    <property type="component" value="Unassembled WGS sequence"/>
</dbReference>
<name>A0ABX1DHY6_9FLAO</name>
<evidence type="ECO:0000313" key="2">
    <source>
        <dbReference type="Proteomes" id="UP000760545"/>
    </source>
</evidence>
<dbReference type="EMBL" id="JAAVJS010000082">
    <property type="protein sequence ID" value="NJX16926.1"/>
    <property type="molecule type" value="Genomic_DNA"/>
</dbReference>
<protein>
    <submittedName>
        <fullName evidence="1">Uncharacterized protein</fullName>
    </submittedName>
</protein>
<sequence length="184" mass="21238">MYTENNKYTYADLFFYLTILHNDLNDAIAMDKQALKKRRNALFKQIPLEVVSKKTLLLDEVLITKALNEEINNLYDYDYKIVSKEEIDEAITNRQANTFVMKKVVSAPRPLRRSSAGGVIDGSRHDNGMLKTYQDNITGTTLNAIYFNSFFDTETGKILFFGRPSFKDKKIDVKDFKTIKKAIK</sequence>
<accession>A0ABX1DHY6</accession>
<proteinExistence type="predicted"/>
<keyword evidence="2" id="KW-1185">Reference proteome</keyword>
<reference evidence="1 2" key="1">
    <citation type="submission" date="2020-03" db="EMBL/GenBank/DDBJ databases">
        <title>Tamlana sp. nov, isolated from XXX.</title>
        <authorList>
            <person name="Cao W.R."/>
        </authorList>
    </citation>
    <scope>NUCLEOTIDE SEQUENCE [LARGE SCALE GENOMIC DNA]</scope>
    <source>
        <strain evidence="1 2">HST1-43</strain>
    </source>
</reference>